<evidence type="ECO:0000256" key="1">
    <source>
        <dbReference type="SAM" id="Phobius"/>
    </source>
</evidence>
<evidence type="ECO:0000313" key="4">
    <source>
        <dbReference type="Proteomes" id="UP000034212"/>
    </source>
</evidence>
<feature type="transmembrane region" description="Helical" evidence="1">
    <location>
        <begin position="321"/>
        <end position="340"/>
    </location>
</feature>
<accession>A0A0G1TG93</accession>
<organism evidence="3 4">
    <name type="scientific">Candidatus Gottesmanbacteria bacterium GW2011_GWA1_47_8</name>
    <dbReference type="NCBI Taxonomy" id="1618438"/>
    <lineage>
        <taxon>Bacteria</taxon>
        <taxon>Candidatus Gottesmaniibacteriota</taxon>
    </lineage>
</organism>
<feature type="transmembrane region" description="Helical" evidence="1">
    <location>
        <begin position="378"/>
        <end position="403"/>
    </location>
</feature>
<reference evidence="3 4" key="1">
    <citation type="journal article" date="2015" name="Nature">
        <title>rRNA introns, odd ribosomes, and small enigmatic genomes across a large radiation of phyla.</title>
        <authorList>
            <person name="Brown C.T."/>
            <person name="Hug L.A."/>
            <person name="Thomas B.C."/>
            <person name="Sharon I."/>
            <person name="Castelle C.J."/>
            <person name="Singh A."/>
            <person name="Wilkins M.J."/>
            <person name="Williams K.H."/>
            <person name="Banfield J.F."/>
        </authorList>
    </citation>
    <scope>NUCLEOTIDE SEQUENCE [LARGE SCALE GENOMIC DNA]</scope>
</reference>
<feature type="transmembrane region" description="Helical" evidence="1">
    <location>
        <begin position="160"/>
        <end position="178"/>
    </location>
</feature>
<protein>
    <submittedName>
        <fullName evidence="3">Uncharacterized protein</fullName>
    </submittedName>
</protein>
<feature type="transmembrane region" description="Helical" evidence="1">
    <location>
        <begin position="199"/>
        <end position="229"/>
    </location>
</feature>
<gene>
    <name evidence="3" type="ORF">UY08_C0010G0017</name>
</gene>
<feature type="signal peptide" evidence="2">
    <location>
        <begin position="1"/>
        <end position="27"/>
    </location>
</feature>
<evidence type="ECO:0000256" key="2">
    <source>
        <dbReference type="SAM" id="SignalP"/>
    </source>
</evidence>
<keyword evidence="2" id="KW-0732">Signal</keyword>
<dbReference type="AlphaFoldDB" id="A0A0G1TG93"/>
<keyword evidence="1" id="KW-1133">Transmembrane helix</keyword>
<feature type="transmembrane region" description="Helical" evidence="1">
    <location>
        <begin position="290"/>
        <end position="314"/>
    </location>
</feature>
<feature type="transmembrane region" description="Helical" evidence="1">
    <location>
        <begin position="423"/>
        <end position="440"/>
    </location>
</feature>
<keyword evidence="1" id="KW-0812">Transmembrane</keyword>
<feature type="chain" id="PRO_5002539862" evidence="2">
    <location>
        <begin position="28"/>
        <end position="504"/>
    </location>
</feature>
<name>A0A0G1TG93_9BACT</name>
<keyword evidence="1" id="KW-0472">Membrane</keyword>
<comment type="caution">
    <text evidence="3">The sequence shown here is derived from an EMBL/GenBank/DDBJ whole genome shotgun (WGS) entry which is preliminary data.</text>
</comment>
<proteinExistence type="predicted"/>
<dbReference type="Proteomes" id="UP000034212">
    <property type="component" value="Unassembled WGS sequence"/>
</dbReference>
<sequence>MRLKTTIFPIFSIFLLVTIVPSRPAYAAAENWVDQDYPKGLEAALTQDAVNSPGYASHMNTNYMADIIRKISGPVPGITITDDAIRRNPKYVRQLAQESAIAGISGFIIAMYANPPASTSLAIQDLGQTLGFIPPQAYAQGIGFSGLSPLLKIWRAFRNIAYLLLAVVMIVIGFMVMLRKRIDPKTVVTVQNALPRIILTLLLITFSYAIVGIMIDLMYLSIALIVTMFKSTGLLGEPGAVAKLFGYSTVEEVFGRGGLFAVMNTIFPKSGIDVFILSKEILGWNLVSGIVGGGAGALVGLIFSPIGAVVGGVAGSLGPPILVALLISLALLFTFIRLFIMFLSAYIQIIFSLIIAPLHLLMDAFPGGLGFSSWMKNLIANLAVFPVAATMFLLSMAFGTVAAQTPDKLWAPPYLSLSPSTSGIAALFSLGVLFVIPSIANSIKEALKAKPAVPVGAGSITAPLSAVWTTSLGQISQLYYLQQLTREATGGKGLLDVLGFKKKV</sequence>
<evidence type="ECO:0000313" key="3">
    <source>
        <dbReference type="EMBL" id="KKU80771.1"/>
    </source>
</evidence>
<dbReference type="EMBL" id="LCOQ01000010">
    <property type="protein sequence ID" value="KKU80771.1"/>
    <property type="molecule type" value="Genomic_DNA"/>
</dbReference>
<feature type="transmembrane region" description="Helical" evidence="1">
    <location>
        <begin position="346"/>
        <end position="366"/>
    </location>
</feature>